<dbReference type="AlphaFoldDB" id="A0A6C0H3D8"/>
<dbReference type="EMBL" id="MN739862">
    <property type="protein sequence ID" value="QHT75061.1"/>
    <property type="molecule type" value="Genomic_DNA"/>
</dbReference>
<proteinExistence type="predicted"/>
<evidence type="ECO:0000313" key="1">
    <source>
        <dbReference type="EMBL" id="QHT75061.1"/>
    </source>
</evidence>
<accession>A0A6C0H3D8</accession>
<name>A0A6C0H3D8_9ZZZZ</name>
<organism evidence="1">
    <name type="scientific">viral metagenome</name>
    <dbReference type="NCBI Taxonomy" id="1070528"/>
    <lineage>
        <taxon>unclassified sequences</taxon>
        <taxon>metagenomes</taxon>
        <taxon>organismal metagenomes</taxon>
    </lineage>
</organism>
<reference evidence="1" key="1">
    <citation type="journal article" date="2020" name="Nature">
        <title>Giant virus diversity and host interactions through global metagenomics.</title>
        <authorList>
            <person name="Schulz F."/>
            <person name="Roux S."/>
            <person name="Paez-Espino D."/>
            <person name="Jungbluth S."/>
            <person name="Walsh D.A."/>
            <person name="Denef V.J."/>
            <person name="McMahon K.D."/>
            <person name="Konstantinidis K.T."/>
            <person name="Eloe-Fadrosh E.A."/>
            <person name="Kyrpides N.C."/>
            <person name="Woyke T."/>
        </authorList>
    </citation>
    <scope>NUCLEOTIDE SEQUENCE</scope>
    <source>
        <strain evidence="1">GVMAG-M-3300023179-62</strain>
    </source>
</reference>
<sequence length="89" mass="10699">MTADEDTLFVFYTPPRKYWEYGKFPEGWKFVGSGRTYPISNKKPKYTNEEQFSGPPDNKKVMIQFLKYEFEKLKNEKAIDCFEIKNTYM</sequence>
<protein>
    <submittedName>
        <fullName evidence="1">Uncharacterized protein</fullName>
    </submittedName>
</protein>